<gene>
    <name evidence="2" type="ORF">STSP2_03152</name>
</gene>
<reference evidence="3" key="1">
    <citation type="submission" date="2017-02" db="EMBL/GenBank/DDBJ databases">
        <title>Comparative genomics and description of representatives of a novel lineage of planctomycetes thriving in anoxic sediments.</title>
        <authorList>
            <person name="Spring S."/>
            <person name="Bunk B."/>
            <person name="Sproer C."/>
        </authorList>
    </citation>
    <scope>NUCLEOTIDE SEQUENCE [LARGE SCALE GENOMIC DNA]</scope>
    <source>
        <strain evidence="3">ST-NAGAB-D1</strain>
    </source>
</reference>
<evidence type="ECO:0000313" key="3">
    <source>
        <dbReference type="Proteomes" id="UP000189674"/>
    </source>
</evidence>
<protein>
    <recommendedName>
        <fullName evidence="1">Transcriptional repressor NrdR-like N-terminal domain-containing protein</fullName>
    </recommendedName>
</protein>
<sequence length="68" mass="7879">MLGRKKKDREGKEKKGIVCPKCGCADLRYADGRPWNVLKTVPGANSIRRRRVCRNCGKYVWTREVIEE</sequence>
<dbReference type="KEGG" id="alus:STSP2_03152"/>
<evidence type="ECO:0000313" key="2">
    <source>
        <dbReference type="EMBL" id="AQT69952.1"/>
    </source>
</evidence>
<dbReference type="AlphaFoldDB" id="A0A1U9NPT7"/>
<dbReference type="Pfam" id="PF22811">
    <property type="entry name" value="Zn_ribbon_NrdR"/>
    <property type="match status" value="1"/>
</dbReference>
<dbReference type="STRING" id="1936003.STSP2_03152"/>
<organism evidence="2 3">
    <name type="scientific">Anaerohalosphaera lusitana</name>
    <dbReference type="NCBI Taxonomy" id="1936003"/>
    <lineage>
        <taxon>Bacteria</taxon>
        <taxon>Pseudomonadati</taxon>
        <taxon>Planctomycetota</taxon>
        <taxon>Phycisphaerae</taxon>
        <taxon>Sedimentisphaerales</taxon>
        <taxon>Anaerohalosphaeraceae</taxon>
        <taxon>Anaerohalosphaera</taxon>
    </lineage>
</organism>
<keyword evidence="3" id="KW-1185">Reference proteome</keyword>
<evidence type="ECO:0000259" key="1">
    <source>
        <dbReference type="Pfam" id="PF22811"/>
    </source>
</evidence>
<dbReference type="OrthoDB" id="9807461at2"/>
<feature type="domain" description="Transcriptional repressor NrdR-like N-terminal" evidence="1">
    <location>
        <begin position="19"/>
        <end position="64"/>
    </location>
</feature>
<dbReference type="RefSeq" id="WP_146663587.1">
    <property type="nucleotide sequence ID" value="NZ_CP019791.1"/>
</dbReference>
<name>A0A1U9NPT7_9BACT</name>
<dbReference type="EMBL" id="CP019791">
    <property type="protein sequence ID" value="AQT69952.1"/>
    <property type="molecule type" value="Genomic_DNA"/>
</dbReference>
<dbReference type="InterPro" id="IPR055173">
    <property type="entry name" value="NrdR-like_N"/>
</dbReference>
<accession>A0A1U9NPT7</accession>
<proteinExistence type="predicted"/>
<dbReference type="Proteomes" id="UP000189674">
    <property type="component" value="Chromosome"/>
</dbReference>